<dbReference type="GO" id="GO:0003677">
    <property type="term" value="F:DNA binding"/>
    <property type="evidence" value="ECO:0007669"/>
    <property type="project" value="UniProtKB-KW"/>
</dbReference>
<keyword evidence="2" id="KW-0238">DNA-binding</keyword>
<dbReference type="InterPro" id="IPR036390">
    <property type="entry name" value="WH_DNA-bd_sf"/>
</dbReference>
<dbReference type="PROSITE" id="PS50949">
    <property type="entry name" value="HTH_GNTR"/>
    <property type="match status" value="1"/>
</dbReference>
<dbReference type="SUPFAM" id="SSF48008">
    <property type="entry name" value="GntR ligand-binding domain-like"/>
    <property type="match status" value="1"/>
</dbReference>
<dbReference type="OrthoDB" id="3567645at2"/>
<dbReference type="Gene3D" id="1.20.120.530">
    <property type="entry name" value="GntR ligand-binding domain-like"/>
    <property type="match status" value="1"/>
</dbReference>
<dbReference type="EMBL" id="VCQV01000045">
    <property type="protein sequence ID" value="TWP33245.1"/>
    <property type="molecule type" value="Genomic_DNA"/>
</dbReference>
<dbReference type="InterPro" id="IPR000524">
    <property type="entry name" value="Tscrpt_reg_HTH_GntR"/>
</dbReference>
<accession>A0A563DSN6</accession>
<dbReference type="PANTHER" id="PTHR43537">
    <property type="entry name" value="TRANSCRIPTIONAL REGULATOR, GNTR FAMILY"/>
    <property type="match status" value="1"/>
</dbReference>
<feature type="domain" description="HTH gntR-type" evidence="4">
    <location>
        <begin position="8"/>
        <end position="78"/>
    </location>
</feature>
<dbReference type="Gene3D" id="1.10.10.10">
    <property type="entry name" value="Winged helix-like DNA-binding domain superfamily/Winged helix DNA-binding domain"/>
    <property type="match status" value="1"/>
</dbReference>
<name>A0A563DSN6_9MICO</name>
<comment type="caution">
    <text evidence="5">The sequence shown here is derived from an EMBL/GenBank/DDBJ whole genome shotgun (WGS) entry which is preliminary data.</text>
</comment>
<dbReference type="InterPro" id="IPR036388">
    <property type="entry name" value="WH-like_DNA-bd_sf"/>
</dbReference>
<evidence type="ECO:0000256" key="2">
    <source>
        <dbReference type="ARBA" id="ARBA00023125"/>
    </source>
</evidence>
<evidence type="ECO:0000313" key="6">
    <source>
        <dbReference type="Proteomes" id="UP000320244"/>
    </source>
</evidence>
<evidence type="ECO:0000259" key="4">
    <source>
        <dbReference type="PROSITE" id="PS50949"/>
    </source>
</evidence>
<dbReference type="RefSeq" id="WP_146320501.1">
    <property type="nucleotide sequence ID" value="NZ_VCQV01000045.1"/>
</dbReference>
<proteinExistence type="predicted"/>
<sequence length="255" mass="28098">MFEPVERSRAFERVVEQIEQAIYSGQLKPGDHLPAERALVEEFKVGRSTVREALRILESLGLLHTTPGSPLGPKVSASNVAGLHRMLHGFVQMENVSLADLVQYRMISGSAANLLAAHLRSPEHLAQMATAIKKMESTPPSATRQFAEQDLQFHQAIADASGNNLLNVVNGIINKLIVNLMADAINKSVDPDRTREDFLALHRQLHDAIEQQDGELAAHLARSSLLDVYGPLLSTEERKRLQLLIPQASRPCDPS</sequence>
<evidence type="ECO:0000256" key="1">
    <source>
        <dbReference type="ARBA" id="ARBA00023015"/>
    </source>
</evidence>
<reference evidence="5 6" key="1">
    <citation type="submission" date="2019-05" db="EMBL/GenBank/DDBJ databases">
        <authorList>
            <person name="Lee S.D."/>
        </authorList>
    </citation>
    <scope>NUCLEOTIDE SEQUENCE [LARGE SCALE GENOMIC DNA]</scope>
    <source>
        <strain evidence="5 6">C5-26</strain>
    </source>
</reference>
<dbReference type="GO" id="GO:0003700">
    <property type="term" value="F:DNA-binding transcription factor activity"/>
    <property type="evidence" value="ECO:0007669"/>
    <property type="project" value="InterPro"/>
</dbReference>
<organism evidence="5 6">
    <name type="scientific">Leekyejoonella antrihumi</name>
    <dbReference type="NCBI Taxonomy" id="1660198"/>
    <lineage>
        <taxon>Bacteria</taxon>
        <taxon>Bacillati</taxon>
        <taxon>Actinomycetota</taxon>
        <taxon>Actinomycetes</taxon>
        <taxon>Micrococcales</taxon>
        <taxon>Dermacoccaceae</taxon>
        <taxon>Leekyejoonella</taxon>
    </lineage>
</organism>
<dbReference type="PRINTS" id="PR00035">
    <property type="entry name" value="HTHGNTR"/>
</dbReference>
<dbReference type="InterPro" id="IPR011711">
    <property type="entry name" value="GntR_C"/>
</dbReference>
<keyword evidence="6" id="KW-1185">Reference proteome</keyword>
<dbReference type="SMART" id="SM00345">
    <property type="entry name" value="HTH_GNTR"/>
    <property type="match status" value="1"/>
</dbReference>
<dbReference type="CDD" id="cd07377">
    <property type="entry name" value="WHTH_GntR"/>
    <property type="match status" value="1"/>
</dbReference>
<keyword evidence="1" id="KW-0805">Transcription regulation</keyword>
<protein>
    <submittedName>
        <fullName evidence="5">FadR family transcriptional regulator</fullName>
    </submittedName>
</protein>
<dbReference type="Pfam" id="PF00392">
    <property type="entry name" value="GntR"/>
    <property type="match status" value="1"/>
</dbReference>
<dbReference type="AlphaFoldDB" id="A0A563DSN6"/>
<keyword evidence="3" id="KW-0804">Transcription</keyword>
<evidence type="ECO:0000313" key="5">
    <source>
        <dbReference type="EMBL" id="TWP33245.1"/>
    </source>
</evidence>
<reference evidence="5 6" key="2">
    <citation type="submission" date="2019-08" db="EMBL/GenBank/DDBJ databases">
        <title>Jejuicoccus antrihumi gen. nov., sp. nov., a new member of the family Dermacoccaceae isolated from a cave.</title>
        <authorList>
            <person name="Schumann P."/>
            <person name="Kim I.S."/>
        </authorList>
    </citation>
    <scope>NUCLEOTIDE SEQUENCE [LARGE SCALE GENOMIC DNA]</scope>
    <source>
        <strain evidence="5 6">C5-26</strain>
    </source>
</reference>
<gene>
    <name evidence="5" type="ORF">FGL98_21855</name>
</gene>
<evidence type="ECO:0000256" key="3">
    <source>
        <dbReference type="ARBA" id="ARBA00023163"/>
    </source>
</evidence>
<dbReference type="Pfam" id="PF07729">
    <property type="entry name" value="FCD"/>
    <property type="match status" value="1"/>
</dbReference>
<dbReference type="InterPro" id="IPR008920">
    <property type="entry name" value="TF_FadR/GntR_C"/>
</dbReference>
<dbReference type="SMART" id="SM00895">
    <property type="entry name" value="FCD"/>
    <property type="match status" value="1"/>
</dbReference>
<dbReference type="PANTHER" id="PTHR43537:SF5">
    <property type="entry name" value="UXU OPERON TRANSCRIPTIONAL REGULATOR"/>
    <property type="match status" value="1"/>
</dbReference>
<dbReference type="Proteomes" id="UP000320244">
    <property type="component" value="Unassembled WGS sequence"/>
</dbReference>
<dbReference type="SUPFAM" id="SSF46785">
    <property type="entry name" value="Winged helix' DNA-binding domain"/>
    <property type="match status" value="1"/>
</dbReference>